<dbReference type="Proteomes" id="UP000324738">
    <property type="component" value="Unassembled WGS sequence"/>
</dbReference>
<evidence type="ECO:0000256" key="2">
    <source>
        <dbReference type="SAM" id="MobiDB-lite"/>
    </source>
</evidence>
<dbReference type="OrthoDB" id="8404455at2"/>
<feature type="coiled-coil region" evidence="1">
    <location>
        <begin position="289"/>
        <end position="344"/>
    </location>
</feature>
<keyword evidence="3" id="KW-1133">Transmembrane helix</keyword>
<feature type="transmembrane region" description="Helical" evidence="3">
    <location>
        <begin position="21"/>
        <end position="45"/>
    </location>
</feature>
<keyword evidence="3" id="KW-0472">Membrane</keyword>
<name>A0A5B0DT74_9HYPH</name>
<evidence type="ECO:0000256" key="3">
    <source>
        <dbReference type="SAM" id="Phobius"/>
    </source>
</evidence>
<dbReference type="Gene3D" id="1.10.287.1490">
    <property type="match status" value="1"/>
</dbReference>
<feature type="transmembrane region" description="Helical" evidence="3">
    <location>
        <begin position="373"/>
        <end position="394"/>
    </location>
</feature>
<feature type="compositionally biased region" description="Basic and acidic residues" evidence="2">
    <location>
        <begin position="481"/>
        <end position="502"/>
    </location>
</feature>
<dbReference type="RefSeq" id="WP_149301234.1">
    <property type="nucleotide sequence ID" value="NZ_VTWH01000004.1"/>
</dbReference>
<proteinExistence type="predicted"/>
<evidence type="ECO:0000256" key="1">
    <source>
        <dbReference type="SAM" id="Coils"/>
    </source>
</evidence>
<feature type="region of interest" description="Disordered" evidence="2">
    <location>
        <begin position="472"/>
        <end position="539"/>
    </location>
</feature>
<feature type="coiled-coil region" evidence="1">
    <location>
        <begin position="149"/>
        <end position="220"/>
    </location>
</feature>
<gene>
    <name evidence="4" type="ORF">FPY71_15495</name>
</gene>
<reference evidence="4 5" key="1">
    <citation type="submission" date="2019-08" db="EMBL/GenBank/DDBJ databases">
        <title>Aureimonas fodiniaquatilis sp. nov., isolated from a coal mine wastewater.</title>
        <authorList>
            <person name="Kim W."/>
        </authorList>
    </citation>
    <scope>NUCLEOTIDE SEQUENCE [LARGE SCALE GENOMIC DNA]</scope>
    <source>
        <strain evidence="4 5">CAU 1482</strain>
    </source>
</reference>
<dbReference type="PANTHER" id="PTHR32309">
    <property type="entry name" value="TYROSINE-PROTEIN KINASE"/>
    <property type="match status" value="1"/>
</dbReference>
<organism evidence="4 5">
    <name type="scientific">Aureimonas fodinaquatilis</name>
    <dbReference type="NCBI Taxonomy" id="2565783"/>
    <lineage>
        <taxon>Bacteria</taxon>
        <taxon>Pseudomonadati</taxon>
        <taxon>Pseudomonadota</taxon>
        <taxon>Alphaproteobacteria</taxon>
        <taxon>Hyphomicrobiales</taxon>
        <taxon>Aurantimonadaceae</taxon>
        <taxon>Aureimonas</taxon>
    </lineage>
</organism>
<dbReference type="InterPro" id="IPR050445">
    <property type="entry name" value="Bact_polysacc_biosynth/exp"/>
</dbReference>
<comment type="caution">
    <text evidence="4">The sequence shown here is derived from an EMBL/GenBank/DDBJ whole genome shotgun (WGS) entry which is preliminary data.</text>
</comment>
<feature type="compositionally biased region" description="Basic and acidic residues" evidence="2">
    <location>
        <begin position="522"/>
        <end position="539"/>
    </location>
</feature>
<evidence type="ECO:0000313" key="5">
    <source>
        <dbReference type="Proteomes" id="UP000324738"/>
    </source>
</evidence>
<evidence type="ECO:0000313" key="4">
    <source>
        <dbReference type="EMBL" id="KAA0968961.1"/>
    </source>
</evidence>
<dbReference type="EMBL" id="VTWH01000004">
    <property type="protein sequence ID" value="KAA0968961.1"/>
    <property type="molecule type" value="Genomic_DNA"/>
</dbReference>
<dbReference type="AlphaFoldDB" id="A0A5B0DT74"/>
<keyword evidence="5" id="KW-1185">Reference proteome</keyword>
<protein>
    <recommendedName>
        <fullName evidence="6">Lipopolysaccharide biosynthesis protein</fullName>
    </recommendedName>
</protein>
<sequence>MQRNNSIPAGKPEGQQNGPSGVAAGLIVLLCGLFGAGAGLAHAIWQPQSHQASASLLMDPRAADWLGEDMASASGLALLRSRFAEVTSDNVLAHADGDVAALRNSVSVETQPGDLTARITVSASPSDLAVNRVNAIAQGFARQEKALAEVETKRRYDELKAAVDAAEADLSAVQDTQGDVPVPAGVMADAQTISRTQQDIADIEEELVQSRNAAANWQSVAESGTRSLEELAQPLPQSIAVLKQRQDSAAADLAQLSRTYGPRHPRHIDAVNRLTSAQRALRGEIATYAASAEDVVREQEAQLEQLQAQLAVQEQHAPVFNQRAEALETARARTQAAVENLQSATATVTREPVQITALATQAQPIGLSLQARLVIGTAAGLLAGLFLLLLRALLQIAARPVSPPVALAREHNALDIEPERKVLQIAAPVVETEPTPDVAEPPVAAAAAEPEAVDETDTEMEALAKAVRAAGAGREGPAIKPEAERRDAALTDKRERLRRELRAMIARRKAQGGESHSGPRRLTLEEVQMRRSGKPDAEI</sequence>
<evidence type="ECO:0008006" key="6">
    <source>
        <dbReference type="Google" id="ProtNLM"/>
    </source>
</evidence>
<keyword evidence="3" id="KW-0812">Transmembrane</keyword>
<dbReference type="PANTHER" id="PTHR32309:SF31">
    <property type="entry name" value="CAPSULAR EXOPOLYSACCHARIDE FAMILY"/>
    <property type="match status" value="1"/>
</dbReference>
<keyword evidence="1" id="KW-0175">Coiled coil</keyword>
<accession>A0A5B0DT74</accession>